<dbReference type="EMBL" id="CP002690">
    <property type="protein sequence ID" value="AEE14552.1"/>
    <property type="molecule type" value="Genomic_DNA"/>
</dbReference>
<keyword evidence="3" id="KW-1185">Reference proteome</keyword>
<dbReference type="AlphaFoldDB" id="M1E4U6"/>
<feature type="domain" description="Spermatogenesis-associated protein 20-like TRX" evidence="1">
    <location>
        <begin position="8"/>
        <end position="167"/>
    </location>
</feature>
<evidence type="ECO:0000259" key="1">
    <source>
        <dbReference type="Pfam" id="PF03190"/>
    </source>
</evidence>
<dbReference type="CDD" id="cd02955">
    <property type="entry name" value="SSP411"/>
    <property type="match status" value="1"/>
</dbReference>
<dbReference type="InterPro" id="IPR004879">
    <property type="entry name" value="Ssp411-like_TRX"/>
</dbReference>
<gene>
    <name evidence="2" type="ORF">Thena_0923</name>
</gene>
<dbReference type="PIRSF" id="PIRSF006402">
    <property type="entry name" value="UCP006402_thioredoxin"/>
    <property type="match status" value="1"/>
</dbReference>
<dbReference type="InterPro" id="IPR024705">
    <property type="entry name" value="Ssp411"/>
</dbReference>
<dbReference type="InterPro" id="IPR036249">
    <property type="entry name" value="Thioredoxin-like_sf"/>
</dbReference>
<dbReference type="Pfam" id="PF03190">
    <property type="entry name" value="Thioredox_DsbH"/>
    <property type="match status" value="1"/>
</dbReference>
<sequence>MQNFNKSNSLINESSPYLLQHSYNLVNWYPWSNEALKKAKDEDKPIFLSIGYSSCHWCHVMEKESFNNEEVAKILNEKFVSIKVDREEHPEIDKFYQNVHVVFNNRTGGWPLSIFMTHDLKPFFAATYIPVEKKSSGYAFPDILNAISSQYLNNKSMLIKFGDDILKYVDSLSKVEAAVEIGDNISDLFIKKVEDNYDAVHGGFSGAPKFPQVSLLDTLLYIYNRKKENKPLEMVENTLKNMSLGGLYDLVDGGFCRYSTDDIWLVPHFEKMSYDNALLSQVYLDTYQVTKNKLYLDIAIETIEFMLEKMQKNGLFYSSSDADTEGEEGKYYTYEYDEISKILEKYSIDPKTLSVTKDGNFEGKIILRLSKDSDRSKLANLFNELKNLRKERKYPFIDEKIITSINSMMIKSLFKTAKVNEKYSILAKECLKALLNFLYKDDTLYHCGVRGKKVKIKAFLEDYAYLVDALIEGYYFTQEEEYLKLAIKFTKDANNFFDEIWYFSLDEFKTTADVFDESYPSSASLMIMNNLRLNSYVSGEFSDIIKKSISSYSGKIAKYSQYTALAVKCFLEWKL</sequence>
<dbReference type="SUPFAM" id="SSF52833">
    <property type="entry name" value="Thioredoxin-like"/>
    <property type="match status" value="1"/>
</dbReference>
<evidence type="ECO:0000313" key="3">
    <source>
        <dbReference type="Proteomes" id="UP000011765"/>
    </source>
</evidence>
<reference evidence="2 3" key="1">
    <citation type="submission" date="2011-04" db="EMBL/GenBank/DDBJ databases">
        <title>The complete genome of Thermodesulfobium narugense DSM 14796.</title>
        <authorList>
            <consortium name="US DOE Joint Genome Institute (JGI-PGF)"/>
            <person name="Lucas S."/>
            <person name="Han J."/>
            <person name="Lapidus A."/>
            <person name="Bruce D."/>
            <person name="Goodwin L."/>
            <person name="Pitluck S."/>
            <person name="Peters L."/>
            <person name="Kyrpides N."/>
            <person name="Mavromatis K."/>
            <person name="Pagani I."/>
            <person name="Ivanova N."/>
            <person name="Ovchinnikova G."/>
            <person name="Zhang X."/>
            <person name="Saunders L."/>
            <person name="Detter J.C."/>
            <person name="Tapia R."/>
            <person name="Han C."/>
            <person name="Land M."/>
            <person name="Hauser L."/>
            <person name="Markowitz V."/>
            <person name="Cheng J.-F."/>
            <person name="Hugenholtz P."/>
            <person name="Woyke T."/>
            <person name="Wu D."/>
            <person name="Spring S."/>
            <person name="Schroeder M."/>
            <person name="Brambilla E."/>
            <person name="Klenk H.-P."/>
            <person name="Eisen J.A."/>
        </authorList>
    </citation>
    <scope>NUCLEOTIDE SEQUENCE [LARGE SCALE GENOMIC DNA]</scope>
    <source>
        <strain evidence="2 3">DSM 14796</strain>
    </source>
</reference>
<dbReference type="PANTHER" id="PTHR42899:SF1">
    <property type="entry name" value="SPERMATOGENESIS-ASSOCIATED PROTEIN 20"/>
    <property type="match status" value="1"/>
</dbReference>
<dbReference type="KEGG" id="tnr:Thena_0923"/>
<dbReference type="HOGENOM" id="CLU_014051_4_1_9"/>
<dbReference type="InterPro" id="IPR008928">
    <property type="entry name" value="6-hairpin_glycosidase_sf"/>
</dbReference>
<name>M1E4U6_9BACT</name>
<dbReference type="STRING" id="747365.Thena_0923"/>
<dbReference type="PANTHER" id="PTHR42899">
    <property type="entry name" value="SPERMATOGENESIS-ASSOCIATED PROTEIN 20"/>
    <property type="match status" value="1"/>
</dbReference>
<dbReference type="eggNOG" id="COG1331">
    <property type="taxonomic scope" value="Bacteria"/>
</dbReference>
<proteinExistence type="predicted"/>
<dbReference type="GO" id="GO:0005975">
    <property type="term" value="P:carbohydrate metabolic process"/>
    <property type="evidence" value="ECO:0007669"/>
    <property type="project" value="InterPro"/>
</dbReference>
<accession>M1E4U6</accession>
<dbReference type="Proteomes" id="UP000011765">
    <property type="component" value="Chromosome"/>
</dbReference>
<protein>
    <recommendedName>
        <fullName evidence="1">Spermatogenesis-associated protein 20-like TRX domain-containing protein</fullName>
    </recommendedName>
</protein>
<dbReference type="SUPFAM" id="SSF48208">
    <property type="entry name" value="Six-hairpin glycosidases"/>
    <property type="match status" value="1"/>
</dbReference>
<dbReference type="Gene3D" id="1.50.10.20">
    <property type="match status" value="1"/>
</dbReference>
<dbReference type="RefSeq" id="WP_013756275.1">
    <property type="nucleotide sequence ID" value="NC_015499.1"/>
</dbReference>
<organism evidence="2 3">
    <name type="scientific">Thermodesulfobium narugense DSM 14796</name>
    <dbReference type="NCBI Taxonomy" id="747365"/>
    <lineage>
        <taxon>Bacteria</taxon>
        <taxon>Pseudomonadati</taxon>
        <taxon>Thermodesulfobiota</taxon>
        <taxon>Thermodesulfobiia</taxon>
        <taxon>Thermodesulfobiales</taxon>
        <taxon>Thermodesulfobiaceae</taxon>
        <taxon>Thermodesulfobium</taxon>
    </lineage>
</organism>
<dbReference type="Gene3D" id="3.40.30.10">
    <property type="entry name" value="Glutaredoxin"/>
    <property type="match status" value="1"/>
</dbReference>
<evidence type="ECO:0000313" key="2">
    <source>
        <dbReference type="EMBL" id="AEE14552.1"/>
    </source>
</evidence>